<dbReference type="Proteomes" id="UP001583177">
    <property type="component" value="Unassembled WGS sequence"/>
</dbReference>
<name>A0ABR3Y4Z0_9PEZI</name>
<evidence type="ECO:0000313" key="2">
    <source>
        <dbReference type="Proteomes" id="UP001583177"/>
    </source>
</evidence>
<reference evidence="1 2" key="1">
    <citation type="journal article" date="2024" name="IMA Fungus">
        <title>IMA Genome - F19 : A genome assembly and annotation guide to empower mycologists, including annotated draft genome sequences of Ceratocystis pirilliformis, Diaporthe australafricana, Fusarium ophioides, Paecilomyces lecythidis, and Sporothrix stenoceras.</title>
        <authorList>
            <person name="Aylward J."/>
            <person name="Wilson A.M."/>
            <person name="Visagie C.M."/>
            <person name="Spraker J."/>
            <person name="Barnes I."/>
            <person name="Buitendag C."/>
            <person name="Ceriani C."/>
            <person name="Del Mar Angel L."/>
            <person name="du Plessis D."/>
            <person name="Fuchs T."/>
            <person name="Gasser K."/>
            <person name="Kramer D."/>
            <person name="Li W."/>
            <person name="Munsamy K."/>
            <person name="Piso A."/>
            <person name="Price J.L."/>
            <person name="Sonnekus B."/>
            <person name="Thomas C."/>
            <person name="van der Nest A."/>
            <person name="van Dijk A."/>
            <person name="van Heerden A."/>
            <person name="van Vuuren N."/>
            <person name="Yilmaz N."/>
            <person name="Duong T.A."/>
            <person name="van der Merwe N.A."/>
            <person name="Wingfield M.J."/>
            <person name="Wingfield B.D."/>
        </authorList>
    </citation>
    <scope>NUCLEOTIDE SEQUENCE [LARGE SCALE GENOMIC DNA]</scope>
    <source>
        <strain evidence="1 2">CMW 18300</strain>
    </source>
</reference>
<gene>
    <name evidence="1" type="ORF">Daus18300_000505</name>
</gene>
<accession>A0ABR3Y4Z0</accession>
<dbReference type="EMBL" id="JAWRVE010000003">
    <property type="protein sequence ID" value="KAL1882867.1"/>
    <property type="molecule type" value="Genomic_DNA"/>
</dbReference>
<organism evidence="1 2">
    <name type="scientific">Diaporthe australafricana</name>
    <dbReference type="NCBI Taxonomy" id="127596"/>
    <lineage>
        <taxon>Eukaryota</taxon>
        <taxon>Fungi</taxon>
        <taxon>Dikarya</taxon>
        <taxon>Ascomycota</taxon>
        <taxon>Pezizomycotina</taxon>
        <taxon>Sordariomycetes</taxon>
        <taxon>Sordariomycetidae</taxon>
        <taxon>Diaporthales</taxon>
        <taxon>Diaporthaceae</taxon>
        <taxon>Diaporthe</taxon>
    </lineage>
</organism>
<proteinExistence type="predicted"/>
<sequence>MKQTENHTAYTVQGHKVYRLGSGWFDEDHLKNGEGPVFPHVLFEEGHILRNHRSSCHIAAALLPKTSQVLYTGTPI</sequence>
<keyword evidence="2" id="KW-1185">Reference proteome</keyword>
<comment type="caution">
    <text evidence="1">The sequence shown here is derived from an EMBL/GenBank/DDBJ whole genome shotgun (WGS) entry which is preliminary data.</text>
</comment>
<evidence type="ECO:0000313" key="1">
    <source>
        <dbReference type="EMBL" id="KAL1882867.1"/>
    </source>
</evidence>
<protein>
    <submittedName>
        <fullName evidence="1">Uncharacterized protein</fullName>
    </submittedName>
</protein>